<comment type="caution">
    <text evidence="1">The sequence shown here is derived from an EMBL/GenBank/DDBJ whole genome shotgun (WGS) entry which is preliminary data.</text>
</comment>
<evidence type="ECO:0000313" key="2">
    <source>
        <dbReference type="Proteomes" id="UP001055072"/>
    </source>
</evidence>
<sequence>MSVALDLLLLTTSWAHVLLAPYNKVEESFNLHATHDVLAYGIGSESLSKYDHLVFPGAVPRTFVGSVVLGFLSRPAAFFASHLGAISTKADLQVVIRLVLAVYNVIGFSLLRRAVSRRYGGAAGVLFVLITCTQFHLPFWMSRTLPNMFALLPVNVAVYLLWNRYPNAMRPLQRDIHLAIALLTFTAVVFRAEILLLLGPVVLQALWQGYTKFWRVVKVGLISGAVSIALTVTVDSFFWQQWPLWPELYGIYFNVVQGKSAEWGVSPFHSYFTAHLPNLLTTSTFLSAVGALIDGRIRSLLLPVLAYVLLLSGLGHKEWRFVVYVVPIFNIAAARGASWLISRRKGSVFGRLAFLAVAGFLALNCVITFIYSVSSINNYPGGVTLARFNEMYADRRDVHVHISNLAAQTGASLFLQTHTPPYFPDLGVHPQHPTSDWVYNKTENITPEEITANRHITHVIAEVHNRHASVTGNVFKATRFPKGSWVMTAVIPAFERWRFHAGSLKLEPMKPWKVLEYVEIEKLVILERKEW</sequence>
<dbReference type="EMBL" id="MU274900">
    <property type="protein sequence ID" value="KAI0094379.1"/>
    <property type="molecule type" value="Genomic_DNA"/>
</dbReference>
<dbReference type="Proteomes" id="UP001055072">
    <property type="component" value="Unassembled WGS sequence"/>
</dbReference>
<keyword evidence="2" id="KW-1185">Reference proteome</keyword>
<protein>
    <submittedName>
        <fullName evidence="1">Alg9-like mannosyltransferase family-domain-containing protein</fullName>
    </submittedName>
</protein>
<evidence type="ECO:0000313" key="1">
    <source>
        <dbReference type="EMBL" id="KAI0094379.1"/>
    </source>
</evidence>
<reference evidence="1" key="1">
    <citation type="journal article" date="2021" name="Environ. Microbiol.">
        <title>Gene family expansions and transcriptome signatures uncover fungal adaptations to wood decay.</title>
        <authorList>
            <person name="Hage H."/>
            <person name="Miyauchi S."/>
            <person name="Viragh M."/>
            <person name="Drula E."/>
            <person name="Min B."/>
            <person name="Chaduli D."/>
            <person name="Navarro D."/>
            <person name="Favel A."/>
            <person name="Norest M."/>
            <person name="Lesage-Meessen L."/>
            <person name="Balint B."/>
            <person name="Merenyi Z."/>
            <person name="de Eugenio L."/>
            <person name="Morin E."/>
            <person name="Martinez A.T."/>
            <person name="Baldrian P."/>
            <person name="Stursova M."/>
            <person name="Martinez M.J."/>
            <person name="Novotny C."/>
            <person name="Magnuson J.K."/>
            <person name="Spatafora J.W."/>
            <person name="Maurice S."/>
            <person name="Pangilinan J."/>
            <person name="Andreopoulos W."/>
            <person name="LaButti K."/>
            <person name="Hundley H."/>
            <person name="Na H."/>
            <person name="Kuo A."/>
            <person name="Barry K."/>
            <person name="Lipzen A."/>
            <person name="Henrissat B."/>
            <person name="Riley R."/>
            <person name="Ahrendt S."/>
            <person name="Nagy L.G."/>
            <person name="Grigoriev I.V."/>
            <person name="Martin F."/>
            <person name="Rosso M.N."/>
        </authorList>
    </citation>
    <scope>NUCLEOTIDE SEQUENCE</scope>
    <source>
        <strain evidence="1">CBS 384.51</strain>
    </source>
</reference>
<name>A0ACB8UJD5_9APHY</name>
<gene>
    <name evidence="1" type="ORF">BDY19DRAFT_1079894</name>
</gene>
<organism evidence="1 2">
    <name type="scientific">Irpex rosettiformis</name>
    <dbReference type="NCBI Taxonomy" id="378272"/>
    <lineage>
        <taxon>Eukaryota</taxon>
        <taxon>Fungi</taxon>
        <taxon>Dikarya</taxon>
        <taxon>Basidiomycota</taxon>
        <taxon>Agaricomycotina</taxon>
        <taxon>Agaricomycetes</taxon>
        <taxon>Polyporales</taxon>
        <taxon>Irpicaceae</taxon>
        <taxon>Irpex</taxon>
    </lineage>
</organism>
<accession>A0ACB8UJD5</accession>
<proteinExistence type="predicted"/>